<evidence type="ECO:0000259" key="1">
    <source>
        <dbReference type="Pfam" id="PF12728"/>
    </source>
</evidence>
<reference evidence="2 4" key="1">
    <citation type="journal article" date="2019" name="Emerg. Microbes Infect.">
        <title>Comprehensive subspecies identification of 175 nontuberculous mycobacteria species based on 7547 genomic profiles.</title>
        <authorList>
            <person name="Matsumoto Y."/>
            <person name="Kinjo T."/>
            <person name="Motooka D."/>
            <person name="Nabeya D."/>
            <person name="Jung N."/>
            <person name="Uechi K."/>
            <person name="Horii T."/>
            <person name="Iida T."/>
            <person name="Fujita J."/>
            <person name="Nakamura S."/>
        </authorList>
    </citation>
    <scope>NUCLEOTIDE SEQUENCE [LARGE SCALE GENOMIC DNA]</scope>
    <source>
        <strain evidence="2 4">JCM 15653</strain>
    </source>
</reference>
<dbReference type="SUPFAM" id="SSF46955">
    <property type="entry name" value="Putative DNA-binding domain"/>
    <property type="match status" value="1"/>
</dbReference>
<dbReference type="EMBL" id="CP060016">
    <property type="protein sequence ID" value="UNB97416.1"/>
    <property type="molecule type" value="Genomic_DNA"/>
</dbReference>
<dbReference type="InterPro" id="IPR036388">
    <property type="entry name" value="WH-like_DNA-bd_sf"/>
</dbReference>
<dbReference type="Proteomes" id="UP001162885">
    <property type="component" value="Chromosome"/>
</dbReference>
<evidence type="ECO:0000313" key="3">
    <source>
        <dbReference type="EMBL" id="UNB97416.1"/>
    </source>
</evidence>
<dbReference type="InterPro" id="IPR009061">
    <property type="entry name" value="DNA-bd_dom_put_sf"/>
</dbReference>
<dbReference type="RefSeq" id="WP_077739150.1">
    <property type="nucleotide sequence ID" value="NZ_AP022579.1"/>
</dbReference>
<dbReference type="InterPro" id="IPR041657">
    <property type="entry name" value="HTH_17"/>
</dbReference>
<organism evidence="3 5">
    <name type="scientific">Mycolicibacterium boenickei</name>
    <dbReference type="NCBI Taxonomy" id="146017"/>
    <lineage>
        <taxon>Bacteria</taxon>
        <taxon>Bacillati</taxon>
        <taxon>Actinomycetota</taxon>
        <taxon>Actinomycetes</taxon>
        <taxon>Mycobacteriales</taxon>
        <taxon>Mycobacteriaceae</taxon>
        <taxon>Mycolicibacterium</taxon>
    </lineage>
</organism>
<evidence type="ECO:0000313" key="5">
    <source>
        <dbReference type="Proteomes" id="UP001162885"/>
    </source>
</evidence>
<reference evidence="3 5" key="3">
    <citation type="journal article" date="2022" name="BMC Genomics">
        <title>Comparative genome analysis of mycobacteria focusing on tRNA and non-coding RNA.</title>
        <authorList>
            <person name="Behra P.R.K."/>
            <person name="Pettersson B.M.F."/>
            <person name="Ramesh M."/>
            <person name="Das S."/>
            <person name="Dasgupta S."/>
            <person name="Kirsebom L.A."/>
        </authorList>
    </citation>
    <scope>NUCLEOTIDE SEQUENCE [LARGE SCALE GENOMIC DNA]</scope>
    <source>
        <strain evidence="3 5">DSM 44677</strain>
    </source>
</reference>
<gene>
    <name evidence="3" type="ORF">H5U98_17600</name>
    <name evidence="2" type="ORF">MBOE_47490</name>
</gene>
<reference evidence="2" key="2">
    <citation type="submission" date="2020-02" db="EMBL/GenBank/DDBJ databases">
        <authorList>
            <person name="Matsumoto Y."/>
            <person name="Motooka D."/>
            <person name="Nakamura S."/>
        </authorList>
    </citation>
    <scope>NUCLEOTIDE SEQUENCE</scope>
    <source>
        <strain evidence="2">JCM 15653</strain>
    </source>
</reference>
<dbReference type="Gene3D" id="1.10.10.10">
    <property type="entry name" value="Winged helix-like DNA-binding domain superfamily/Winged helix DNA-binding domain"/>
    <property type="match status" value="1"/>
</dbReference>
<keyword evidence="4" id="KW-1185">Reference proteome</keyword>
<dbReference type="Pfam" id="PF12728">
    <property type="entry name" value="HTH_17"/>
    <property type="match status" value="1"/>
</dbReference>
<evidence type="ECO:0000313" key="2">
    <source>
        <dbReference type="EMBL" id="BBX93100.1"/>
    </source>
</evidence>
<dbReference type="AlphaFoldDB" id="A0AAX2ZQF9"/>
<proteinExistence type="predicted"/>
<name>A0AAX2ZQF9_9MYCO</name>
<accession>A0AAX2ZQF9</accession>
<feature type="domain" description="Helix-turn-helix" evidence="1">
    <location>
        <begin position="4"/>
        <end position="55"/>
    </location>
</feature>
<dbReference type="InterPro" id="IPR010093">
    <property type="entry name" value="SinI_DNA-bd"/>
</dbReference>
<sequence length="67" mass="7721">MTVWLTVQGAAEYLKVSEPIIRDAVKRGDLPAYSIGKGREYRLTAEDIDSWMLSKSWEPRSDYKNLD</sequence>
<dbReference type="Proteomes" id="UP000466683">
    <property type="component" value="Chromosome"/>
</dbReference>
<dbReference type="NCBIfam" id="TIGR01764">
    <property type="entry name" value="excise"/>
    <property type="match status" value="1"/>
</dbReference>
<dbReference type="EMBL" id="AP022579">
    <property type="protein sequence ID" value="BBX93100.1"/>
    <property type="molecule type" value="Genomic_DNA"/>
</dbReference>
<dbReference type="GO" id="GO:0003677">
    <property type="term" value="F:DNA binding"/>
    <property type="evidence" value="ECO:0007669"/>
    <property type="project" value="InterPro"/>
</dbReference>
<evidence type="ECO:0000313" key="4">
    <source>
        <dbReference type="Proteomes" id="UP000466683"/>
    </source>
</evidence>
<protein>
    <submittedName>
        <fullName evidence="3">Helix-turn-helix domain-containing protein</fullName>
    </submittedName>
</protein>